<accession>A0ABW4V3P0</accession>
<protein>
    <submittedName>
        <fullName evidence="7">Dihydroxyacetone kinase family protein</fullName>
    </submittedName>
</protein>
<dbReference type="PROSITE" id="PS51480">
    <property type="entry name" value="DHAL"/>
    <property type="match status" value="1"/>
</dbReference>
<evidence type="ECO:0000256" key="2">
    <source>
        <dbReference type="ARBA" id="ARBA00022741"/>
    </source>
</evidence>
<dbReference type="InterPro" id="IPR050861">
    <property type="entry name" value="Dihydroxyacetone_Kinase"/>
</dbReference>
<dbReference type="InterPro" id="IPR004007">
    <property type="entry name" value="DhaL_dom"/>
</dbReference>
<dbReference type="Gene3D" id="3.30.1180.20">
    <property type="entry name" value="Dihydroxyacetone kinase, domain 2"/>
    <property type="match status" value="1"/>
</dbReference>
<dbReference type="EMBL" id="JBHUHF010000001">
    <property type="protein sequence ID" value="MFD2024444.1"/>
    <property type="molecule type" value="Genomic_DNA"/>
</dbReference>
<keyword evidence="3 7" id="KW-0418">Kinase</keyword>
<comment type="caution">
    <text evidence="7">The sequence shown here is derived from an EMBL/GenBank/DDBJ whole genome shotgun (WGS) entry which is preliminary data.</text>
</comment>
<dbReference type="Proteomes" id="UP001597338">
    <property type="component" value="Unassembled WGS sequence"/>
</dbReference>
<feature type="domain" description="DhaK" evidence="6">
    <location>
        <begin position="7"/>
        <end position="324"/>
    </location>
</feature>
<dbReference type="NCBIfam" id="NF011049">
    <property type="entry name" value="PRK14479.1"/>
    <property type="match status" value="1"/>
</dbReference>
<dbReference type="Pfam" id="PF02734">
    <property type="entry name" value="Dak2"/>
    <property type="match status" value="1"/>
</dbReference>
<evidence type="ECO:0000259" key="5">
    <source>
        <dbReference type="PROSITE" id="PS51480"/>
    </source>
</evidence>
<keyword evidence="1" id="KW-0808">Transferase</keyword>
<dbReference type="Gene3D" id="3.40.50.10440">
    <property type="entry name" value="Dihydroxyacetone kinase, domain 1"/>
    <property type="match status" value="1"/>
</dbReference>
<name>A0ABW4V3P0_9MICO</name>
<dbReference type="InterPro" id="IPR036117">
    <property type="entry name" value="DhaL_dom_sf"/>
</dbReference>
<evidence type="ECO:0000256" key="4">
    <source>
        <dbReference type="ARBA" id="ARBA00022840"/>
    </source>
</evidence>
<evidence type="ECO:0000313" key="8">
    <source>
        <dbReference type="Proteomes" id="UP001597338"/>
    </source>
</evidence>
<keyword evidence="2" id="KW-0547">Nucleotide-binding</keyword>
<evidence type="ECO:0000313" key="7">
    <source>
        <dbReference type="EMBL" id="MFD2024444.1"/>
    </source>
</evidence>
<evidence type="ECO:0000256" key="3">
    <source>
        <dbReference type="ARBA" id="ARBA00022777"/>
    </source>
</evidence>
<dbReference type="Gene3D" id="1.25.40.340">
    <property type="match status" value="1"/>
</dbReference>
<dbReference type="RefSeq" id="WP_377196385.1">
    <property type="nucleotide sequence ID" value="NZ_JBHUHF010000001.1"/>
</dbReference>
<evidence type="ECO:0000256" key="1">
    <source>
        <dbReference type="ARBA" id="ARBA00022679"/>
    </source>
</evidence>
<organism evidence="7 8">
    <name type="scientific">Promicromonospora aerolata</name>
    <dbReference type="NCBI Taxonomy" id="195749"/>
    <lineage>
        <taxon>Bacteria</taxon>
        <taxon>Bacillati</taxon>
        <taxon>Actinomycetota</taxon>
        <taxon>Actinomycetes</taxon>
        <taxon>Micrococcales</taxon>
        <taxon>Promicromonosporaceae</taxon>
        <taxon>Promicromonospora</taxon>
    </lineage>
</organism>
<dbReference type="PANTHER" id="PTHR28629:SF4">
    <property type="entry name" value="TRIOKINASE_FMN CYCLASE"/>
    <property type="match status" value="1"/>
</dbReference>
<dbReference type="GO" id="GO:0016301">
    <property type="term" value="F:kinase activity"/>
    <property type="evidence" value="ECO:0007669"/>
    <property type="project" value="UniProtKB-KW"/>
</dbReference>
<reference evidence="8" key="1">
    <citation type="journal article" date="2019" name="Int. J. Syst. Evol. Microbiol.">
        <title>The Global Catalogue of Microorganisms (GCM) 10K type strain sequencing project: providing services to taxonomists for standard genome sequencing and annotation.</title>
        <authorList>
            <consortium name="The Broad Institute Genomics Platform"/>
            <consortium name="The Broad Institute Genome Sequencing Center for Infectious Disease"/>
            <person name="Wu L."/>
            <person name="Ma J."/>
        </authorList>
    </citation>
    <scope>NUCLEOTIDE SEQUENCE [LARGE SCALE GENOMIC DNA]</scope>
    <source>
        <strain evidence="8">CCM 7043</strain>
    </source>
</reference>
<sequence>MTTLYNDPAEFAEEQLAGFVDLYADRLRGVPGGVISHRGPEPVVAVVVGGGSGHYPAFAGLVGPGFAAGAVVGNIFTSPSATQVYSVAKAADQGRGVILTFGNYAGDVMNFGIAAERLRQEGIDTRIVLVTDDVASSPDRDERRGIAGDFVVFKALGAAAAAGADIDEVERVGRAANDATRTFGVAFSGCTMPGAHDPLFVVPDRHMGVGLGIHGEPGIRDASLVPARDLARMLLDGILADRPDTAGERVAVIVNGLGTTKYEELFLLWHEIRQLLDGAGLVPVEPEVGELVTSLDMGGCSLTLTWLDDELESTWRADAYAPGYRKHRAAIKELRPAVIGDSSDGETTAPKPSAAATRIAPLVATGLRELQDVLGTHEDELGRIDAIAGDGDHGRGMVKGADAAVRATQPLDAAGPGWLLRSAGRAWAAEAGGTSGVLWGAGLEAAGSALGDTADRYDAADAARAVDAFVHAVLELGQAQVGDKTLIDAAVPFRETLRAALADGEPLDVAWRSAADAAKDAAAATAPLAPKKGRARPLADKSIGTPDAGATSFALVVDALSALQTPHPLAERNAR</sequence>
<dbReference type="SUPFAM" id="SSF101473">
    <property type="entry name" value="DhaL-like"/>
    <property type="match status" value="1"/>
</dbReference>
<gene>
    <name evidence="7" type="ORF">ACFSL2_02870</name>
</gene>
<dbReference type="SUPFAM" id="SSF82549">
    <property type="entry name" value="DAK1/DegV-like"/>
    <property type="match status" value="1"/>
</dbReference>
<keyword evidence="8" id="KW-1185">Reference proteome</keyword>
<dbReference type="InterPro" id="IPR004006">
    <property type="entry name" value="DhaK_dom"/>
</dbReference>
<dbReference type="PROSITE" id="PS51481">
    <property type="entry name" value="DHAK"/>
    <property type="match status" value="1"/>
</dbReference>
<keyword evidence="4" id="KW-0067">ATP-binding</keyword>
<dbReference type="Pfam" id="PF02733">
    <property type="entry name" value="Dak1"/>
    <property type="match status" value="1"/>
</dbReference>
<dbReference type="SMART" id="SM01120">
    <property type="entry name" value="Dak2"/>
    <property type="match status" value="1"/>
</dbReference>
<proteinExistence type="predicted"/>
<evidence type="ECO:0000259" key="6">
    <source>
        <dbReference type="PROSITE" id="PS51481"/>
    </source>
</evidence>
<dbReference type="PANTHER" id="PTHR28629">
    <property type="entry name" value="TRIOKINASE/FMN CYCLASE"/>
    <property type="match status" value="1"/>
</dbReference>
<feature type="domain" description="DhaL" evidence="5">
    <location>
        <begin position="361"/>
        <end position="562"/>
    </location>
</feature>